<dbReference type="SUPFAM" id="SSF53335">
    <property type="entry name" value="S-adenosyl-L-methionine-dependent methyltransferases"/>
    <property type="match status" value="1"/>
</dbReference>
<dbReference type="Gene3D" id="3.40.50.150">
    <property type="entry name" value="Vaccinia Virus protein VP39"/>
    <property type="match status" value="1"/>
</dbReference>
<gene>
    <name evidence="5" type="ORF">JKP88DRAFT_177392</name>
</gene>
<name>A0A835Z872_9STRA</name>
<dbReference type="GO" id="GO:0008168">
    <property type="term" value="F:methyltransferase activity"/>
    <property type="evidence" value="ECO:0007669"/>
    <property type="project" value="UniProtKB-KW"/>
</dbReference>
<dbReference type="GO" id="GO:0032259">
    <property type="term" value="P:methylation"/>
    <property type="evidence" value="ECO:0007669"/>
    <property type="project" value="UniProtKB-KW"/>
</dbReference>
<keyword evidence="1 4" id="KW-0489">Methyltransferase</keyword>
<dbReference type="EMBL" id="JAFCMP010000059">
    <property type="protein sequence ID" value="KAG5188976.1"/>
    <property type="molecule type" value="Genomic_DNA"/>
</dbReference>
<dbReference type="PRINTS" id="PR00105">
    <property type="entry name" value="C5METTRFRASE"/>
</dbReference>
<comment type="similarity">
    <text evidence="4">Belongs to the class I-like SAM-binding methyltransferase superfamily. C5-methyltransferase family.</text>
</comment>
<keyword evidence="3 4" id="KW-0949">S-adenosyl-L-methionine</keyword>
<dbReference type="Pfam" id="PF00145">
    <property type="entry name" value="DNA_methylase"/>
    <property type="match status" value="1"/>
</dbReference>
<dbReference type="AlphaFoldDB" id="A0A835Z872"/>
<sequence length="203" mass="22015">MGDPGPDAVKVTDLCAGIGGFSRAVQMAGGRVVYAMDRNAAAKPVYDANRGVGAELSTRDLYTSEMWEELAASGAGMVVTGPPCTESTSARLVRADKGERREGRAALTPLLVHQLTQMQMPLVVLENVVSIESMTRGQEAFALARERGYHICFLRLYASDFGPPYQRRRLFVVMARGGTEVRDALAQMSLQFPQWTAASRSAV</sequence>
<accession>A0A835Z872</accession>
<evidence type="ECO:0000313" key="5">
    <source>
        <dbReference type="EMBL" id="KAG5188976.1"/>
    </source>
</evidence>
<dbReference type="PANTHER" id="PTHR46098">
    <property type="entry name" value="TRNA (CYTOSINE(38)-C(5))-METHYLTRANSFERASE"/>
    <property type="match status" value="1"/>
</dbReference>
<dbReference type="InterPro" id="IPR029063">
    <property type="entry name" value="SAM-dependent_MTases_sf"/>
</dbReference>
<dbReference type="PANTHER" id="PTHR46098:SF1">
    <property type="entry name" value="TRNA (CYTOSINE(38)-C(5))-METHYLTRANSFERASE"/>
    <property type="match status" value="1"/>
</dbReference>
<dbReference type="InterPro" id="IPR001525">
    <property type="entry name" value="C5_MeTfrase"/>
</dbReference>
<dbReference type="Proteomes" id="UP000664859">
    <property type="component" value="Unassembled WGS sequence"/>
</dbReference>
<feature type="active site" evidence="4">
    <location>
        <position position="84"/>
    </location>
</feature>
<dbReference type="InterPro" id="IPR050750">
    <property type="entry name" value="C5-MTase"/>
</dbReference>
<organism evidence="5 6">
    <name type="scientific">Tribonema minus</name>
    <dbReference type="NCBI Taxonomy" id="303371"/>
    <lineage>
        <taxon>Eukaryota</taxon>
        <taxon>Sar</taxon>
        <taxon>Stramenopiles</taxon>
        <taxon>Ochrophyta</taxon>
        <taxon>PX clade</taxon>
        <taxon>Xanthophyceae</taxon>
        <taxon>Tribonematales</taxon>
        <taxon>Tribonemataceae</taxon>
        <taxon>Tribonema</taxon>
    </lineage>
</organism>
<dbReference type="PROSITE" id="PS51679">
    <property type="entry name" value="SAM_MT_C5"/>
    <property type="match status" value="1"/>
</dbReference>
<protein>
    <submittedName>
        <fullName evidence="5">S-adenosyl-L-methionine-dependent methyltransferase</fullName>
    </submittedName>
</protein>
<reference evidence="5" key="1">
    <citation type="submission" date="2021-02" db="EMBL/GenBank/DDBJ databases">
        <title>First Annotated Genome of the Yellow-green Alga Tribonema minus.</title>
        <authorList>
            <person name="Mahan K.M."/>
        </authorList>
    </citation>
    <scope>NUCLEOTIDE SEQUENCE</scope>
    <source>
        <strain evidence="5">UTEX B ZZ1240</strain>
    </source>
</reference>
<evidence type="ECO:0000256" key="1">
    <source>
        <dbReference type="ARBA" id="ARBA00022603"/>
    </source>
</evidence>
<keyword evidence="6" id="KW-1185">Reference proteome</keyword>
<proteinExistence type="inferred from homology"/>
<comment type="caution">
    <text evidence="5">The sequence shown here is derived from an EMBL/GenBank/DDBJ whole genome shotgun (WGS) entry which is preliminary data.</text>
</comment>
<evidence type="ECO:0000256" key="3">
    <source>
        <dbReference type="ARBA" id="ARBA00022691"/>
    </source>
</evidence>
<evidence type="ECO:0000256" key="2">
    <source>
        <dbReference type="ARBA" id="ARBA00022679"/>
    </source>
</evidence>
<keyword evidence="2 4" id="KW-0808">Transferase</keyword>
<evidence type="ECO:0000256" key="4">
    <source>
        <dbReference type="PROSITE-ProRule" id="PRU01016"/>
    </source>
</evidence>
<evidence type="ECO:0000313" key="6">
    <source>
        <dbReference type="Proteomes" id="UP000664859"/>
    </source>
</evidence>